<accession>A0A835YEB5</accession>
<evidence type="ECO:0000313" key="3">
    <source>
        <dbReference type="EMBL" id="KAG2499326.1"/>
    </source>
</evidence>
<dbReference type="Pfam" id="PF00314">
    <property type="entry name" value="Thaumatin"/>
    <property type="match status" value="1"/>
</dbReference>
<evidence type="ECO:0000256" key="1">
    <source>
        <dbReference type="PIRSR" id="PIRSR002703-1"/>
    </source>
</evidence>
<name>A0A835YEB5_9CHLO</name>
<dbReference type="PANTHER" id="PTHR31013">
    <property type="entry name" value="THAUMATIN FAMILY PROTEIN-RELATED"/>
    <property type="match status" value="1"/>
</dbReference>
<dbReference type="OrthoDB" id="430315at2759"/>
<dbReference type="Proteomes" id="UP000612055">
    <property type="component" value="Unassembled WGS sequence"/>
</dbReference>
<comment type="caution">
    <text evidence="3">The sequence shown here is derived from an EMBL/GenBank/DDBJ whole genome shotgun (WGS) entry which is preliminary data.</text>
</comment>
<dbReference type="Gene3D" id="2.60.110.10">
    <property type="entry name" value="Thaumatin"/>
    <property type="match status" value="1"/>
</dbReference>
<evidence type="ECO:0008006" key="5">
    <source>
        <dbReference type="Google" id="ProtNLM"/>
    </source>
</evidence>
<evidence type="ECO:0000256" key="2">
    <source>
        <dbReference type="SAM" id="SignalP"/>
    </source>
</evidence>
<dbReference type="AlphaFoldDB" id="A0A835YEB5"/>
<dbReference type="SUPFAM" id="SSF49870">
    <property type="entry name" value="Osmotin, thaumatin-like protein"/>
    <property type="match status" value="1"/>
</dbReference>
<dbReference type="PROSITE" id="PS51367">
    <property type="entry name" value="THAUMATIN_2"/>
    <property type="match status" value="1"/>
</dbReference>
<dbReference type="PANTHER" id="PTHR31013:SF2">
    <property type="entry name" value="THAUMATIN-LIKE PROTEIN"/>
    <property type="match status" value="1"/>
</dbReference>
<keyword evidence="2" id="KW-0732">Signal</keyword>
<keyword evidence="4" id="KW-1185">Reference proteome</keyword>
<evidence type="ECO:0000313" key="4">
    <source>
        <dbReference type="Proteomes" id="UP000612055"/>
    </source>
</evidence>
<protein>
    <recommendedName>
        <fullName evidence="5">Thaumatin-like protein</fullName>
    </recommendedName>
</protein>
<dbReference type="PRINTS" id="PR00347">
    <property type="entry name" value="THAUMATIN"/>
</dbReference>
<reference evidence="3" key="1">
    <citation type="journal article" date="2020" name="bioRxiv">
        <title>Comparative genomics of Chlamydomonas.</title>
        <authorList>
            <person name="Craig R.J."/>
            <person name="Hasan A.R."/>
            <person name="Ness R.W."/>
            <person name="Keightley P.D."/>
        </authorList>
    </citation>
    <scope>NUCLEOTIDE SEQUENCE</scope>
    <source>
        <strain evidence="3">CCAP 11/70</strain>
    </source>
</reference>
<dbReference type="InterPro" id="IPR037176">
    <property type="entry name" value="Osmotin/thaumatin-like_sf"/>
</dbReference>
<dbReference type="SMART" id="SM00205">
    <property type="entry name" value="THN"/>
    <property type="match status" value="1"/>
</dbReference>
<feature type="chain" id="PRO_5033049682" description="Thaumatin-like protein" evidence="2">
    <location>
        <begin position="33"/>
        <end position="218"/>
    </location>
</feature>
<sequence>MTASRRCPLHPLPTAGAGLLLAVLLAARPASAGINLHNKCAFALGVYARSGSNPTYPYYLKPGAQQWLDFGPANLWPAGVIWASKSNNTNNGQATEIEFTIGGDMGNGLKQDFYDISLVNAYNHPVLVTPLNPPSVSGNWCGSPSCTISSLSGFCKLPNYLTGKDPACINKDGPGLVATTGTKAFKTACPKAYSYSKDDATSTFSCKWGTNYNVIFCP</sequence>
<feature type="signal peptide" evidence="2">
    <location>
        <begin position="1"/>
        <end position="32"/>
    </location>
</feature>
<keyword evidence="1" id="KW-1015">Disulfide bond</keyword>
<feature type="disulfide bond" evidence="1">
    <location>
        <begin position="146"/>
        <end position="155"/>
    </location>
</feature>
<proteinExistence type="predicted"/>
<gene>
    <name evidence="3" type="ORF">HYH03_002903</name>
</gene>
<feature type="disulfide bond" evidence="1">
    <location>
        <begin position="141"/>
        <end position="189"/>
    </location>
</feature>
<organism evidence="3 4">
    <name type="scientific">Edaphochlamys debaryana</name>
    <dbReference type="NCBI Taxonomy" id="47281"/>
    <lineage>
        <taxon>Eukaryota</taxon>
        <taxon>Viridiplantae</taxon>
        <taxon>Chlorophyta</taxon>
        <taxon>core chlorophytes</taxon>
        <taxon>Chlorophyceae</taxon>
        <taxon>CS clade</taxon>
        <taxon>Chlamydomonadales</taxon>
        <taxon>Chlamydomonadales incertae sedis</taxon>
        <taxon>Edaphochlamys</taxon>
    </lineage>
</organism>
<dbReference type="InterPro" id="IPR001938">
    <property type="entry name" value="Thaumatin"/>
</dbReference>
<dbReference type="EMBL" id="JAEHOE010000007">
    <property type="protein sequence ID" value="KAG2499326.1"/>
    <property type="molecule type" value="Genomic_DNA"/>
</dbReference>